<name>A0A9W9JCW5_9EURO</name>
<evidence type="ECO:0000313" key="2">
    <source>
        <dbReference type="Proteomes" id="UP001150904"/>
    </source>
</evidence>
<sequence>MAGFDIGAPRCLSRRWGKLEAKRRFRAGGFLNNGDGILPPTMHLNTRRGIGLLTQPLTASGCIGIPIPVASGNDDQEHEMN</sequence>
<dbReference type="GeneID" id="83182529"/>
<accession>A0A9W9JCW5</accession>
<organism evidence="1 2">
    <name type="scientific">Penicillium cinerascens</name>
    <dbReference type="NCBI Taxonomy" id="70096"/>
    <lineage>
        <taxon>Eukaryota</taxon>
        <taxon>Fungi</taxon>
        <taxon>Dikarya</taxon>
        <taxon>Ascomycota</taxon>
        <taxon>Pezizomycotina</taxon>
        <taxon>Eurotiomycetes</taxon>
        <taxon>Eurotiomycetidae</taxon>
        <taxon>Eurotiales</taxon>
        <taxon>Aspergillaceae</taxon>
        <taxon>Penicillium</taxon>
    </lineage>
</organism>
<gene>
    <name evidence="1" type="ORF">N7498_008166</name>
</gene>
<evidence type="ECO:0000313" key="1">
    <source>
        <dbReference type="EMBL" id="KAJ5194728.1"/>
    </source>
</evidence>
<reference evidence="1" key="1">
    <citation type="submission" date="2022-12" db="EMBL/GenBank/DDBJ databases">
        <authorList>
            <person name="Petersen C."/>
        </authorList>
    </citation>
    <scope>NUCLEOTIDE SEQUENCE</scope>
    <source>
        <strain evidence="1">IBT 15544</strain>
    </source>
</reference>
<keyword evidence="2" id="KW-1185">Reference proteome</keyword>
<proteinExistence type="predicted"/>
<protein>
    <submittedName>
        <fullName evidence="1">Uncharacterized protein</fullName>
    </submittedName>
</protein>
<dbReference type="RefSeq" id="XP_058305216.1">
    <property type="nucleotide sequence ID" value="XM_058455228.1"/>
</dbReference>
<dbReference type="EMBL" id="JAPQKR010000015">
    <property type="protein sequence ID" value="KAJ5194728.1"/>
    <property type="molecule type" value="Genomic_DNA"/>
</dbReference>
<dbReference type="Proteomes" id="UP001150904">
    <property type="component" value="Unassembled WGS sequence"/>
</dbReference>
<comment type="caution">
    <text evidence="1">The sequence shown here is derived from an EMBL/GenBank/DDBJ whole genome shotgun (WGS) entry which is preliminary data.</text>
</comment>
<reference evidence="1" key="2">
    <citation type="journal article" date="2023" name="IMA Fungus">
        <title>Comparative genomic study of the Penicillium genus elucidates a diverse pangenome and 15 lateral gene transfer events.</title>
        <authorList>
            <person name="Petersen C."/>
            <person name="Sorensen T."/>
            <person name="Nielsen M.R."/>
            <person name="Sondergaard T.E."/>
            <person name="Sorensen J.L."/>
            <person name="Fitzpatrick D.A."/>
            <person name="Frisvad J.C."/>
            <person name="Nielsen K.L."/>
        </authorList>
    </citation>
    <scope>NUCLEOTIDE SEQUENCE</scope>
    <source>
        <strain evidence="1">IBT 15544</strain>
    </source>
</reference>
<dbReference type="AlphaFoldDB" id="A0A9W9JCW5"/>